<evidence type="ECO:0000259" key="5">
    <source>
        <dbReference type="Pfam" id="PF00108"/>
    </source>
</evidence>
<dbReference type="PANTHER" id="PTHR18919:SF107">
    <property type="entry name" value="ACETYL-COA ACETYLTRANSFERASE, CYTOSOLIC"/>
    <property type="match status" value="1"/>
</dbReference>
<dbReference type="Gene3D" id="3.40.47.10">
    <property type="match status" value="1"/>
</dbReference>
<keyword evidence="8" id="KW-1185">Reference proteome</keyword>
<name>A0A348G130_9HYPH</name>
<dbReference type="Pfam" id="PF00108">
    <property type="entry name" value="Thiolase_N"/>
    <property type="match status" value="1"/>
</dbReference>
<evidence type="ECO:0000259" key="6">
    <source>
        <dbReference type="Pfam" id="PF02803"/>
    </source>
</evidence>
<dbReference type="GO" id="GO:0003988">
    <property type="term" value="F:acetyl-CoA C-acyltransferase activity"/>
    <property type="evidence" value="ECO:0007669"/>
    <property type="project" value="UniProtKB-ARBA"/>
</dbReference>
<dbReference type="InterPro" id="IPR016039">
    <property type="entry name" value="Thiolase-like"/>
</dbReference>
<reference evidence="7 8" key="1">
    <citation type="submission" date="2018-08" db="EMBL/GenBank/DDBJ databases">
        <title>Complete genome sequencing of Blastochloris tepida GI.</title>
        <authorList>
            <person name="Tsukatani Y."/>
            <person name="Mori H."/>
        </authorList>
    </citation>
    <scope>NUCLEOTIDE SEQUENCE [LARGE SCALE GENOMIC DNA]</scope>
    <source>
        <strain evidence="7 8">GI</strain>
    </source>
</reference>
<dbReference type="AlphaFoldDB" id="A0A348G130"/>
<dbReference type="PANTHER" id="PTHR18919">
    <property type="entry name" value="ACETYL-COA C-ACYLTRANSFERASE"/>
    <property type="match status" value="1"/>
</dbReference>
<organism evidence="7 8">
    <name type="scientific">Blastochloris tepida</name>
    <dbReference type="NCBI Taxonomy" id="2233851"/>
    <lineage>
        <taxon>Bacteria</taxon>
        <taxon>Pseudomonadati</taxon>
        <taxon>Pseudomonadota</taxon>
        <taxon>Alphaproteobacteria</taxon>
        <taxon>Hyphomicrobiales</taxon>
        <taxon>Blastochloridaceae</taxon>
        <taxon>Blastochloris</taxon>
    </lineage>
</organism>
<dbReference type="InterPro" id="IPR020617">
    <property type="entry name" value="Thiolase_C"/>
</dbReference>
<dbReference type="NCBIfam" id="TIGR01930">
    <property type="entry name" value="AcCoA-C-Actrans"/>
    <property type="match status" value="1"/>
</dbReference>
<evidence type="ECO:0000313" key="7">
    <source>
        <dbReference type="EMBL" id="BBF93263.1"/>
    </source>
</evidence>
<feature type="domain" description="Thiolase N-terminal" evidence="5">
    <location>
        <begin position="4"/>
        <end position="242"/>
    </location>
</feature>
<dbReference type="Pfam" id="PF02803">
    <property type="entry name" value="Thiolase_C"/>
    <property type="match status" value="1"/>
</dbReference>
<sequence length="374" mass="37488">MSAVIVAARRTAVAPRGGAFAQIEPHDLARRVIAAVLADAGLAPDAVEDVILGNALYGGGNPARRAALAAGIPETVPALTLDSQCCAGLDAILLAAERVEAGAADVIVAGGVESFSRAPIRQHRPRGPGEVPVAYDRPPFTPWPERDPDMIPAAAALAAELGFPRAAQEAFAVESHRKALAGSAAGEIVAVADLGRDAFTRALTPAAAARLKPLAGEGAHAVTVATVAVEADAAAAVLVASECRLGAFRLPGRPLRILAGARCGGDPVRPGLAPIAAARAALERAGRRVGDLATAEIMEAFAVQAMACIDGIGLDAGIVNRSGGALARGHPIGASGAILAVRLWHELQRERPGATGLAAIAAAGGLGSALVADV</sequence>
<evidence type="ECO:0000256" key="2">
    <source>
        <dbReference type="ARBA" id="ARBA00022679"/>
    </source>
</evidence>
<evidence type="ECO:0000313" key="8">
    <source>
        <dbReference type="Proteomes" id="UP000266934"/>
    </source>
</evidence>
<proteinExistence type="inferred from homology"/>
<dbReference type="PIRSF" id="PIRSF000429">
    <property type="entry name" value="Ac-CoA_Ac_transf"/>
    <property type="match status" value="1"/>
</dbReference>
<evidence type="ECO:0000256" key="1">
    <source>
        <dbReference type="ARBA" id="ARBA00010982"/>
    </source>
</evidence>
<evidence type="ECO:0000256" key="4">
    <source>
        <dbReference type="RuleBase" id="RU003557"/>
    </source>
</evidence>
<dbReference type="EMBL" id="AP018907">
    <property type="protein sequence ID" value="BBF93263.1"/>
    <property type="molecule type" value="Genomic_DNA"/>
</dbReference>
<keyword evidence="2 4" id="KW-0808">Transferase</keyword>
<feature type="domain" description="Thiolase C-terminal" evidence="6">
    <location>
        <begin position="259"/>
        <end position="371"/>
    </location>
</feature>
<evidence type="ECO:0000256" key="3">
    <source>
        <dbReference type="ARBA" id="ARBA00023315"/>
    </source>
</evidence>
<dbReference type="OrthoDB" id="7838428at2"/>
<protein>
    <submittedName>
        <fullName evidence="7">Acetyl-CoA acetyltransferase</fullName>
    </submittedName>
</protein>
<dbReference type="CDD" id="cd00751">
    <property type="entry name" value="thiolase"/>
    <property type="match status" value="1"/>
</dbReference>
<dbReference type="Proteomes" id="UP000266934">
    <property type="component" value="Chromosome"/>
</dbReference>
<dbReference type="SUPFAM" id="SSF53901">
    <property type="entry name" value="Thiolase-like"/>
    <property type="match status" value="1"/>
</dbReference>
<accession>A0A348G130</accession>
<dbReference type="InterPro" id="IPR002155">
    <property type="entry name" value="Thiolase"/>
</dbReference>
<dbReference type="RefSeq" id="WP_126399817.1">
    <property type="nucleotide sequence ID" value="NZ_AP018907.1"/>
</dbReference>
<dbReference type="InterPro" id="IPR020616">
    <property type="entry name" value="Thiolase_N"/>
</dbReference>
<dbReference type="PROSITE" id="PS00737">
    <property type="entry name" value="THIOLASE_2"/>
    <property type="match status" value="1"/>
</dbReference>
<dbReference type="InterPro" id="IPR020613">
    <property type="entry name" value="Thiolase_CS"/>
</dbReference>
<gene>
    <name evidence="7" type="ORF">BLTE_19480</name>
</gene>
<comment type="similarity">
    <text evidence="1 4">Belongs to the thiolase-like superfamily. Thiolase family.</text>
</comment>
<dbReference type="KEGG" id="blag:BLTE_19480"/>
<keyword evidence="3 4" id="KW-0012">Acyltransferase</keyword>